<evidence type="ECO:0000256" key="2">
    <source>
        <dbReference type="ARBA" id="ARBA00008642"/>
    </source>
</evidence>
<dbReference type="Proteomes" id="UP000190285">
    <property type="component" value="Unassembled WGS sequence"/>
</dbReference>
<evidence type="ECO:0000259" key="11">
    <source>
        <dbReference type="Pfam" id="PF08545"/>
    </source>
</evidence>
<dbReference type="NCBIfam" id="NF006829">
    <property type="entry name" value="PRK09352.1"/>
    <property type="match status" value="1"/>
</dbReference>
<comment type="pathway">
    <text evidence="1">Lipid metabolism.</text>
</comment>
<keyword evidence="6" id="KW-0276">Fatty acid metabolism</keyword>
<keyword evidence="8" id="KW-0275">Fatty acid biosynthesis</keyword>
<evidence type="ECO:0000313" key="13">
    <source>
        <dbReference type="Proteomes" id="UP000190285"/>
    </source>
</evidence>
<accession>A0A1T5LKF4</accession>
<dbReference type="InterPro" id="IPR013747">
    <property type="entry name" value="ACP_syn_III_C"/>
</dbReference>
<proteinExistence type="inferred from homology"/>
<evidence type="ECO:0000259" key="10">
    <source>
        <dbReference type="Pfam" id="PF08541"/>
    </source>
</evidence>
<feature type="domain" description="Beta-ketoacyl-[acyl-carrier-protein] synthase III N-terminal" evidence="11">
    <location>
        <begin position="109"/>
        <end position="186"/>
    </location>
</feature>
<dbReference type="GO" id="GO:0004315">
    <property type="term" value="F:3-oxoacyl-[acyl-carrier-protein] synthase activity"/>
    <property type="evidence" value="ECO:0007669"/>
    <property type="project" value="InterPro"/>
</dbReference>
<dbReference type="SUPFAM" id="SSF53901">
    <property type="entry name" value="Thiolase-like"/>
    <property type="match status" value="1"/>
</dbReference>
<dbReference type="NCBIfam" id="TIGR00747">
    <property type="entry name" value="fabH"/>
    <property type="match status" value="1"/>
</dbReference>
<dbReference type="InterPro" id="IPR004655">
    <property type="entry name" value="FabH"/>
</dbReference>
<dbReference type="CDD" id="cd00830">
    <property type="entry name" value="KAS_III"/>
    <property type="match status" value="1"/>
</dbReference>
<comment type="similarity">
    <text evidence="2">Belongs to the thiolase-like superfamily. FabH family.</text>
</comment>
<dbReference type="AlphaFoldDB" id="A0A1T5LKF4"/>
<dbReference type="InterPro" id="IPR016039">
    <property type="entry name" value="Thiolase-like"/>
</dbReference>
<dbReference type="InterPro" id="IPR013751">
    <property type="entry name" value="ACP_syn_III_N"/>
</dbReference>
<keyword evidence="3" id="KW-0963">Cytoplasm</keyword>
<keyword evidence="9" id="KW-0012">Acyltransferase</keyword>
<reference evidence="12 13" key="1">
    <citation type="submission" date="2017-02" db="EMBL/GenBank/DDBJ databases">
        <authorList>
            <person name="Peterson S.W."/>
        </authorList>
    </citation>
    <scope>NUCLEOTIDE SEQUENCE [LARGE SCALE GENOMIC DNA]</scope>
    <source>
        <strain evidence="12 13">M1</strain>
    </source>
</reference>
<dbReference type="OrthoDB" id="9815506at2"/>
<dbReference type="GO" id="GO:0044550">
    <property type="term" value="P:secondary metabolite biosynthetic process"/>
    <property type="evidence" value="ECO:0007669"/>
    <property type="project" value="TreeGrafter"/>
</dbReference>
<evidence type="ECO:0000256" key="9">
    <source>
        <dbReference type="ARBA" id="ARBA00023315"/>
    </source>
</evidence>
<gene>
    <name evidence="12" type="ORF">SAMN02194393_02988</name>
</gene>
<evidence type="ECO:0000256" key="7">
    <source>
        <dbReference type="ARBA" id="ARBA00023098"/>
    </source>
</evidence>
<dbReference type="STRING" id="36842.SAMN02194393_02988"/>
<evidence type="ECO:0000256" key="6">
    <source>
        <dbReference type="ARBA" id="ARBA00022832"/>
    </source>
</evidence>
<feature type="domain" description="Beta-ketoacyl-[acyl-carrier-protein] synthase III C-terminal" evidence="10">
    <location>
        <begin position="238"/>
        <end position="327"/>
    </location>
</feature>
<evidence type="ECO:0000256" key="8">
    <source>
        <dbReference type="ARBA" id="ARBA00023160"/>
    </source>
</evidence>
<evidence type="ECO:0000256" key="4">
    <source>
        <dbReference type="ARBA" id="ARBA00022516"/>
    </source>
</evidence>
<name>A0A1T5LKF4_9FIRM</name>
<evidence type="ECO:0000256" key="3">
    <source>
        <dbReference type="ARBA" id="ARBA00022490"/>
    </source>
</evidence>
<sequence>MKKSNVVICGTGSCVPDHIITNDELEKSAPTNKEWVESVLGIRERRRLKKEENPSDMAAKAALRALDNAKTSPEEIDLLIVGTITPDRKVPSQGTIIQRKIGARNAVAFDINAACAGFIFSLVCAKQFLDNGYYKNALVIGVDAMSVMTDYKDRTCVFYGDASGAVVVKKLESENGIISTYFGSDGESKDLVTTYGGSAEYPVSYDVVDKRLQYLIMRGKEVGTTAIRIIPYALRKAMEEAAITSDDLTYLVPHQPNETLLKRCSEILNIPEEKIVITLDRYGNASNANIPLALDEINRQGKLKDGDKIGMVTIGAGWTWGSAVIQWGQ</sequence>
<keyword evidence="5" id="KW-0808">Transferase</keyword>
<dbReference type="Pfam" id="PF08541">
    <property type="entry name" value="ACP_syn_III_C"/>
    <property type="match status" value="1"/>
</dbReference>
<evidence type="ECO:0000256" key="5">
    <source>
        <dbReference type="ARBA" id="ARBA00022679"/>
    </source>
</evidence>
<evidence type="ECO:0000313" key="12">
    <source>
        <dbReference type="EMBL" id="SKC76450.1"/>
    </source>
</evidence>
<dbReference type="GO" id="GO:0006633">
    <property type="term" value="P:fatty acid biosynthetic process"/>
    <property type="evidence" value="ECO:0007669"/>
    <property type="project" value="UniProtKB-KW"/>
</dbReference>
<organism evidence="12 13">
    <name type="scientific">Maledivibacter halophilus</name>
    <dbReference type="NCBI Taxonomy" id="36842"/>
    <lineage>
        <taxon>Bacteria</taxon>
        <taxon>Bacillati</taxon>
        <taxon>Bacillota</taxon>
        <taxon>Clostridia</taxon>
        <taxon>Peptostreptococcales</taxon>
        <taxon>Caminicellaceae</taxon>
        <taxon>Maledivibacter</taxon>
    </lineage>
</organism>
<keyword evidence="7" id="KW-0443">Lipid metabolism</keyword>
<protein>
    <submittedName>
        <fullName evidence="12">3-oxoacyl-[acyl-carrier-protein] synthase-3</fullName>
    </submittedName>
</protein>
<keyword evidence="13" id="KW-1185">Reference proteome</keyword>
<dbReference type="EMBL" id="FUZT01000007">
    <property type="protein sequence ID" value="SKC76450.1"/>
    <property type="molecule type" value="Genomic_DNA"/>
</dbReference>
<dbReference type="Pfam" id="PF08545">
    <property type="entry name" value="ACP_syn_III"/>
    <property type="match status" value="1"/>
</dbReference>
<dbReference type="PANTHER" id="PTHR34069">
    <property type="entry name" value="3-OXOACYL-[ACYL-CARRIER-PROTEIN] SYNTHASE 3"/>
    <property type="match status" value="1"/>
</dbReference>
<dbReference type="PANTHER" id="PTHR34069:SF2">
    <property type="entry name" value="BETA-KETOACYL-[ACYL-CARRIER-PROTEIN] SYNTHASE III"/>
    <property type="match status" value="1"/>
</dbReference>
<evidence type="ECO:0000256" key="1">
    <source>
        <dbReference type="ARBA" id="ARBA00005189"/>
    </source>
</evidence>
<keyword evidence="4" id="KW-0444">Lipid biosynthesis</keyword>
<dbReference type="Gene3D" id="3.40.47.10">
    <property type="match status" value="1"/>
</dbReference>
<dbReference type="RefSeq" id="WP_079492664.1">
    <property type="nucleotide sequence ID" value="NZ_FUZT01000007.1"/>
</dbReference>